<keyword evidence="6 13" id="KW-1133">Transmembrane helix</keyword>
<dbReference type="Proteomes" id="UP001181693">
    <property type="component" value="Unassembled WGS sequence"/>
</dbReference>
<keyword evidence="10 12" id="KW-0807">Transducer</keyword>
<keyword evidence="7 12" id="KW-0297">G-protein coupled receptor</keyword>
<dbReference type="AlphaFoldDB" id="A0AAV3AU01"/>
<keyword evidence="5 12" id="KW-0812">Transmembrane</keyword>
<accession>A0AAV3AU01</accession>
<feature type="transmembrane region" description="Helical" evidence="13">
    <location>
        <begin position="89"/>
        <end position="118"/>
    </location>
</feature>
<keyword evidence="15" id="KW-1185">Reference proteome</keyword>
<proteinExistence type="inferred from homology"/>
<evidence type="ECO:0000256" key="9">
    <source>
        <dbReference type="ARBA" id="ARBA00023170"/>
    </source>
</evidence>
<evidence type="ECO:0000256" key="2">
    <source>
        <dbReference type="ARBA" id="ARBA00007376"/>
    </source>
</evidence>
<organism evidence="14 15">
    <name type="scientific">Pyxicephalus adspersus</name>
    <name type="common">African bullfrog</name>
    <dbReference type="NCBI Taxonomy" id="30357"/>
    <lineage>
        <taxon>Eukaryota</taxon>
        <taxon>Metazoa</taxon>
        <taxon>Chordata</taxon>
        <taxon>Craniata</taxon>
        <taxon>Vertebrata</taxon>
        <taxon>Euteleostomi</taxon>
        <taxon>Amphibia</taxon>
        <taxon>Batrachia</taxon>
        <taxon>Anura</taxon>
        <taxon>Neobatrachia</taxon>
        <taxon>Ranoidea</taxon>
        <taxon>Pyxicephalidae</taxon>
        <taxon>Pyxicephalinae</taxon>
        <taxon>Pyxicephalus</taxon>
    </lineage>
</organism>
<sequence>MDNFTWGKCDFPATVDMWVSNTTVGIFILATISLQLFIVIVNVIDWLKGRSLTAADQIITSIGITRIIFSVCSPFYYFTYYCTAELRVIFLVLNLVFGITSFFASIWLSSLLSILFCFKISTFRNVFFSRLKTILSQRVLFLIFASVLMAFGYTVMFCLVVTHKLFGSSGNYDFLFYNQNFQLIISMHILGNIFPIITCFASSVILIISLGFHIRQMKTHRNMLSVLHSISLIYVTTKLKNQFFRIIHGKMDCLFRRKACEPDTSRPLEMIPL</sequence>
<comment type="subcellular location">
    <subcellularLocation>
        <location evidence="1 12">Membrane</location>
        <topology evidence="1 12">Multi-pass membrane protein</topology>
    </subcellularLocation>
</comment>
<dbReference type="GO" id="GO:0033038">
    <property type="term" value="F:bitter taste receptor activity"/>
    <property type="evidence" value="ECO:0007669"/>
    <property type="project" value="InterPro"/>
</dbReference>
<evidence type="ECO:0000313" key="15">
    <source>
        <dbReference type="Proteomes" id="UP001181693"/>
    </source>
</evidence>
<feature type="transmembrane region" description="Helical" evidence="13">
    <location>
        <begin position="24"/>
        <end position="46"/>
    </location>
</feature>
<dbReference type="InterPro" id="IPR007960">
    <property type="entry name" value="TAS2R"/>
</dbReference>
<name>A0AAV3AU01_PYXAD</name>
<dbReference type="PANTHER" id="PTHR11394">
    <property type="entry name" value="TASTE RECEPTOR TYPE 2"/>
    <property type="match status" value="1"/>
</dbReference>
<evidence type="ECO:0000256" key="6">
    <source>
        <dbReference type="ARBA" id="ARBA00022989"/>
    </source>
</evidence>
<evidence type="ECO:0000256" key="5">
    <source>
        <dbReference type="ARBA" id="ARBA00022692"/>
    </source>
</evidence>
<evidence type="ECO:0000256" key="11">
    <source>
        <dbReference type="RuleBase" id="RU004423"/>
    </source>
</evidence>
<evidence type="ECO:0000256" key="8">
    <source>
        <dbReference type="ARBA" id="ARBA00023136"/>
    </source>
</evidence>
<gene>
    <name evidence="14" type="ORF">GDO54_009888</name>
</gene>
<comment type="caution">
    <text evidence="14">The sequence shown here is derived from an EMBL/GenBank/DDBJ whole genome shotgun (WGS) entry which is preliminary data.</text>
</comment>
<protein>
    <recommendedName>
        <fullName evidence="12">Taste receptor type 2</fullName>
    </recommendedName>
</protein>
<dbReference type="EMBL" id="DYDO01000004">
    <property type="protein sequence ID" value="DBA25508.1"/>
    <property type="molecule type" value="Genomic_DNA"/>
</dbReference>
<evidence type="ECO:0000256" key="1">
    <source>
        <dbReference type="ARBA" id="ARBA00004141"/>
    </source>
</evidence>
<dbReference type="GO" id="GO:0004930">
    <property type="term" value="F:G protein-coupled receptor activity"/>
    <property type="evidence" value="ECO:0007669"/>
    <property type="project" value="UniProtKB-KW"/>
</dbReference>
<dbReference type="PANTHER" id="PTHR11394:SF47">
    <property type="entry name" value="TASTE RECEPTOR TYPE 2 MEMBER 40"/>
    <property type="match status" value="1"/>
</dbReference>
<keyword evidence="3 12" id="KW-0919">Taste</keyword>
<reference evidence="14" key="1">
    <citation type="thesis" date="2020" institute="ProQuest LLC" country="789 East Eisenhower Parkway, Ann Arbor, MI, USA">
        <title>Comparative Genomics and Chromosome Evolution.</title>
        <authorList>
            <person name="Mudd A.B."/>
        </authorList>
    </citation>
    <scope>NUCLEOTIDE SEQUENCE</scope>
    <source>
        <strain evidence="14">1538</strain>
        <tissue evidence="14">Blood</tissue>
    </source>
</reference>
<evidence type="ECO:0000256" key="12">
    <source>
        <dbReference type="RuleBase" id="RU004424"/>
    </source>
</evidence>
<evidence type="ECO:0000256" key="13">
    <source>
        <dbReference type="SAM" id="Phobius"/>
    </source>
</evidence>
<keyword evidence="9 12" id="KW-0675">Receptor</keyword>
<dbReference type="Pfam" id="PF05296">
    <property type="entry name" value="TAS2R"/>
    <property type="match status" value="1"/>
</dbReference>
<comment type="similarity">
    <text evidence="2 11">Belongs to the G-protein coupled receptor T2R family.</text>
</comment>
<evidence type="ECO:0000256" key="7">
    <source>
        <dbReference type="ARBA" id="ARBA00023040"/>
    </source>
</evidence>
<keyword evidence="4 12" id="KW-0716">Sensory transduction</keyword>
<feature type="transmembrane region" description="Helical" evidence="13">
    <location>
        <begin position="183"/>
        <end position="212"/>
    </location>
</feature>
<feature type="transmembrane region" description="Helical" evidence="13">
    <location>
        <begin position="139"/>
        <end position="163"/>
    </location>
</feature>
<evidence type="ECO:0000256" key="3">
    <source>
        <dbReference type="ARBA" id="ARBA00022480"/>
    </source>
</evidence>
<keyword evidence="8 12" id="KW-0472">Membrane</keyword>
<evidence type="ECO:0000256" key="4">
    <source>
        <dbReference type="ARBA" id="ARBA00022606"/>
    </source>
</evidence>
<dbReference type="GO" id="GO:0016020">
    <property type="term" value="C:membrane"/>
    <property type="evidence" value="ECO:0007669"/>
    <property type="project" value="UniProtKB-SubCell"/>
</dbReference>
<feature type="transmembrane region" description="Helical" evidence="13">
    <location>
        <begin position="58"/>
        <end position="77"/>
    </location>
</feature>
<evidence type="ECO:0000256" key="10">
    <source>
        <dbReference type="ARBA" id="ARBA00023224"/>
    </source>
</evidence>
<evidence type="ECO:0000313" key="14">
    <source>
        <dbReference type="EMBL" id="DBA25508.1"/>
    </source>
</evidence>